<name>A0A3E2VVM4_9FIRM</name>
<keyword evidence="1" id="KW-0547">Nucleotide-binding</keyword>
<comment type="caution">
    <text evidence="4">The sequence shown here is derived from an EMBL/GenBank/DDBJ whole genome shotgun (WGS) entry which is preliminary data.</text>
</comment>
<evidence type="ECO:0000256" key="1">
    <source>
        <dbReference type="ARBA" id="ARBA00022741"/>
    </source>
</evidence>
<dbReference type="InterPro" id="IPR001270">
    <property type="entry name" value="ClpA/B"/>
</dbReference>
<feature type="domain" description="AAA+ ATPase" evidence="3">
    <location>
        <begin position="320"/>
        <end position="503"/>
    </location>
</feature>
<dbReference type="PRINTS" id="PR00300">
    <property type="entry name" value="CLPPROTEASEA"/>
</dbReference>
<dbReference type="GO" id="GO:0008233">
    <property type="term" value="F:peptidase activity"/>
    <property type="evidence" value="ECO:0007669"/>
    <property type="project" value="UniProtKB-KW"/>
</dbReference>
<protein>
    <submittedName>
        <fullName evidence="4">ATP-dependent Clp protease ATP-binding subunit</fullName>
    </submittedName>
</protein>
<dbReference type="InterPro" id="IPR027417">
    <property type="entry name" value="P-loop_NTPase"/>
</dbReference>
<dbReference type="CDD" id="cd19499">
    <property type="entry name" value="RecA-like_ClpB_Hsp104-like"/>
    <property type="match status" value="1"/>
</dbReference>
<dbReference type="EMBL" id="QVFB01000030">
    <property type="protein sequence ID" value="RGC15229.1"/>
    <property type="molecule type" value="Genomic_DNA"/>
</dbReference>
<organism evidence="4 5">
    <name type="scientific">Faecalibacterium prausnitzii</name>
    <dbReference type="NCBI Taxonomy" id="853"/>
    <lineage>
        <taxon>Bacteria</taxon>
        <taxon>Bacillati</taxon>
        <taxon>Bacillota</taxon>
        <taxon>Clostridia</taxon>
        <taxon>Eubacteriales</taxon>
        <taxon>Oscillospiraceae</taxon>
        <taxon>Faecalibacterium</taxon>
    </lineage>
</organism>
<reference evidence="4 5" key="1">
    <citation type="submission" date="2018-08" db="EMBL/GenBank/DDBJ databases">
        <title>A genome reference for cultivated species of the human gut microbiota.</title>
        <authorList>
            <person name="Zou Y."/>
            <person name="Xue W."/>
            <person name="Luo G."/>
        </authorList>
    </citation>
    <scope>NUCLEOTIDE SEQUENCE [LARGE SCALE GENOMIC DNA]</scope>
    <source>
        <strain evidence="4 5">AM37-13AC</strain>
    </source>
</reference>
<proteinExistence type="predicted"/>
<dbReference type="SMART" id="SM00382">
    <property type="entry name" value="AAA"/>
    <property type="match status" value="1"/>
</dbReference>
<evidence type="ECO:0000313" key="5">
    <source>
        <dbReference type="Proteomes" id="UP000260733"/>
    </source>
</evidence>
<dbReference type="GO" id="GO:0016887">
    <property type="term" value="F:ATP hydrolysis activity"/>
    <property type="evidence" value="ECO:0007669"/>
    <property type="project" value="InterPro"/>
</dbReference>
<keyword evidence="4" id="KW-0378">Hydrolase</keyword>
<dbReference type="GO" id="GO:0006508">
    <property type="term" value="P:proteolysis"/>
    <property type="evidence" value="ECO:0007669"/>
    <property type="project" value="UniProtKB-KW"/>
</dbReference>
<evidence type="ECO:0000256" key="2">
    <source>
        <dbReference type="ARBA" id="ARBA00022840"/>
    </source>
</evidence>
<dbReference type="RefSeq" id="WP_117554886.1">
    <property type="nucleotide sequence ID" value="NZ_QVFB01000030.1"/>
</dbReference>
<dbReference type="GO" id="GO:0005737">
    <property type="term" value="C:cytoplasm"/>
    <property type="evidence" value="ECO:0007669"/>
    <property type="project" value="TreeGrafter"/>
</dbReference>
<dbReference type="InterPro" id="IPR003593">
    <property type="entry name" value="AAA+_ATPase"/>
</dbReference>
<dbReference type="InterPro" id="IPR003959">
    <property type="entry name" value="ATPase_AAA_core"/>
</dbReference>
<dbReference type="SUPFAM" id="SSF52540">
    <property type="entry name" value="P-loop containing nucleoside triphosphate hydrolases"/>
    <property type="match status" value="1"/>
</dbReference>
<keyword evidence="4" id="KW-0645">Protease</keyword>
<accession>A0A3E2VVM4</accession>
<evidence type="ECO:0000259" key="3">
    <source>
        <dbReference type="SMART" id="SM00382"/>
    </source>
</evidence>
<dbReference type="Pfam" id="PF07724">
    <property type="entry name" value="AAA_2"/>
    <property type="match status" value="1"/>
</dbReference>
<keyword evidence="2 4" id="KW-0067">ATP-binding</keyword>
<dbReference type="GO" id="GO:0034605">
    <property type="term" value="P:cellular response to heat"/>
    <property type="evidence" value="ECO:0007669"/>
    <property type="project" value="TreeGrafter"/>
</dbReference>
<dbReference type="Gene3D" id="3.40.50.300">
    <property type="entry name" value="P-loop containing nucleotide triphosphate hydrolases"/>
    <property type="match status" value="1"/>
</dbReference>
<sequence>MTKKMAWMESLETCQQMKSLFIIEGQVSDLQALVTDEKVNLIPMEQYLNDYLQKEGYQNIVFYNRIDGFYNHFPQGEEQVQQFCTLSGCEEPRASMAAAVKAAREAVRNLSSSVAVVFDLASLMLASPAHLTDADLENFATLFLASRESVTAPSTNAGFRMNKLLLLVEHAADLPEWLYHSNPYARVLTVPKPSGGLRLQLIRTYAESRYWNGGSEQERRLKNLAAISDGFSLLELDRLLAQCLDRGTAPEDYADAFNLYRYGRRENPWSRLTSEELQSFGARLAEDVIGQEPAINAVVNVIKRSVKGLSGVQHSSSGRPKGVLFFAGPTGTGKTELAKSMARNLFGNESALLRFDMSEYSQEHSDQRLIGSPPGYVGYQAGGELTNAVKNHPFSILLFDEIEKAHPSIMDKFLQILDDGRLTDSKGETIYFSETVIVFTSNAGIYRTLPNGMRQALITPENSYEEIEQAVRDGLHEYFVNRLGRAETLNRIGNNIIVFDYIRPESVPGILNKQIHSVMRAVQENARVHVELEPGSAAWELLVDRALNGLEFGGRGIGNIVEKYLVNPLAVCLTDEGWAEGQSYAIEEIVEENGTVRLVTSLTG</sequence>
<dbReference type="AlphaFoldDB" id="A0A3E2VVM4"/>
<dbReference type="PANTHER" id="PTHR11638">
    <property type="entry name" value="ATP-DEPENDENT CLP PROTEASE"/>
    <property type="match status" value="1"/>
</dbReference>
<evidence type="ECO:0000313" key="4">
    <source>
        <dbReference type="EMBL" id="RGC15229.1"/>
    </source>
</evidence>
<gene>
    <name evidence="4" type="ORF">DW855_13520</name>
</gene>
<dbReference type="InterPro" id="IPR050130">
    <property type="entry name" value="ClpA_ClpB"/>
</dbReference>
<dbReference type="Proteomes" id="UP000260733">
    <property type="component" value="Unassembled WGS sequence"/>
</dbReference>
<dbReference type="GO" id="GO:0005524">
    <property type="term" value="F:ATP binding"/>
    <property type="evidence" value="ECO:0007669"/>
    <property type="project" value="UniProtKB-KW"/>
</dbReference>
<dbReference type="PANTHER" id="PTHR11638:SF18">
    <property type="entry name" value="HEAT SHOCK PROTEIN 104"/>
    <property type="match status" value="1"/>
</dbReference>